<protein>
    <submittedName>
        <fullName evidence="2">Uncharacterized protein</fullName>
    </submittedName>
</protein>
<dbReference type="Proteomes" id="UP000748756">
    <property type="component" value="Unassembled WGS sequence"/>
</dbReference>
<gene>
    <name evidence="2" type="ORF">BG015_009606</name>
</gene>
<evidence type="ECO:0000313" key="3">
    <source>
        <dbReference type="Proteomes" id="UP000748756"/>
    </source>
</evidence>
<dbReference type="EMBL" id="JAAAUQ010000630">
    <property type="protein sequence ID" value="KAF9148649.1"/>
    <property type="molecule type" value="Genomic_DNA"/>
</dbReference>
<feature type="region of interest" description="Disordered" evidence="1">
    <location>
        <begin position="200"/>
        <end position="219"/>
    </location>
</feature>
<dbReference type="AlphaFoldDB" id="A0A9P5RY00"/>
<comment type="caution">
    <text evidence="2">The sequence shown here is derived from an EMBL/GenBank/DDBJ whole genome shotgun (WGS) entry which is preliminary data.</text>
</comment>
<evidence type="ECO:0000313" key="2">
    <source>
        <dbReference type="EMBL" id="KAF9148649.1"/>
    </source>
</evidence>
<sequence>MSGNTADSPIAFCDPNHKTLARQLSIRNSKKSRLVSLPPELLKLVSFYLTDPLDLLGSCTHAMSCSSSPSPLIGIPLSPTPIPTGSNHAVALKREIGRPMVLKDTAQGIISLRRVQFLLARSGCSGPLAPLPSLSSSAFPPDEFDRRRPLKAKLSEAQCFETDPETLAATGVQWVRMGSPIYNIDRDSYTVIADSRITRPKSVPPRTTVATPSSRPRDPVLKLARADEPHCSLQQRFLGEGQEGRPQA</sequence>
<proteinExistence type="predicted"/>
<evidence type="ECO:0000256" key="1">
    <source>
        <dbReference type="SAM" id="MobiDB-lite"/>
    </source>
</evidence>
<dbReference type="OrthoDB" id="2445710at2759"/>
<reference evidence="2" key="1">
    <citation type="journal article" date="2020" name="Fungal Divers.">
        <title>Resolving the Mortierellaceae phylogeny through synthesis of multi-gene phylogenetics and phylogenomics.</title>
        <authorList>
            <person name="Vandepol N."/>
            <person name="Liber J."/>
            <person name="Desiro A."/>
            <person name="Na H."/>
            <person name="Kennedy M."/>
            <person name="Barry K."/>
            <person name="Grigoriev I.V."/>
            <person name="Miller A.N."/>
            <person name="O'Donnell K."/>
            <person name="Stajich J.E."/>
            <person name="Bonito G."/>
        </authorList>
    </citation>
    <scope>NUCLEOTIDE SEQUENCE</scope>
    <source>
        <strain evidence="2">NRRL 6426</strain>
    </source>
</reference>
<accession>A0A9P5RY00</accession>
<keyword evidence="3" id="KW-1185">Reference proteome</keyword>
<organism evidence="2 3">
    <name type="scientific">Linnemannia schmuckeri</name>
    <dbReference type="NCBI Taxonomy" id="64567"/>
    <lineage>
        <taxon>Eukaryota</taxon>
        <taxon>Fungi</taxon>
        <taxon>Fungi incertae sedis</taxon>
        <taxon>Mucoromycota</taxon>
        <taxon>Mortierellomycotina</taxon>
        <taxon>Mortierellomycetes</taxon>
        <taxon>Mortierellales</taxon>
        <taxon>Mortierellaceae</taxon>
        <taxon>Linnemannia</taxon>
    </lineage>
</organism>
<name>A0A9P5RY00_9FUNG</name>